<dbReference type="Proteomes" id="UP001558652">
    <property type="component" value="Unassembled WGS sequence"/>
</dbReference>
<evidence type="ECO:0000313" key="10">
    <source>
        <dbReference type="Proteomes" id="UP001558652"/>
    </source>
</evidence>
<dbReference type="PROSITE" id="PS50809">
    <property type="entry name" value="DM_2"/>
    <property type="match status" value="1"/>
</dbReference>
<feature type="region of interest" description="Disordered" evidence="7">
    <location>
        <begin position="174"/>
        <end position="193"/>
    </location>
</feature>
<comment type="similarity">
    <text evidence="1">Belongs to the DMRT family.</text>
</comment>
<name>A0ABD0XYW6_9HEMI</name>
<evidence type="ECO:0000256" key="6">
    <source>
        <dbReference type="PROSITE-ProRule" id="PRU00070"/>
    </source>
</evidence>
<evidence type="ECO:0000256" key="3">
    <source>
        <dbReference type="ARBA" id="ARBA00022833"/>
    </source>
</evidence>
<comment type="subcellular location">
    <subcellularLocation>
        <location evidence="6">Nucleus</location>
    </subcellularLocation>
</comment>
<dbReference type="InterPro" id="IPR005173">
    <property type="entry name" value="DMA"/>
</dbReference>
<dbReference type="GO" id="GO:0046872">
    <property type="term" value="F:metal ion binding"/>
    <property type="evidence" value="ECO:0007669"/>
    <property type="project" value="UniProtKB-KW"/>
</dbReference>
<dbReference type="Pfam" id="PF00751">
    <property type="entry name" value="DM"/>
    <property type="match status" value="1"/>
</dbReference>
<reference evidence="9 10" key="1">
    <citation type="submission" date="2024-07" db="EMBL/GenBank/DDBJ databases">
        <title>Chromosome-level genome assembly of the water stick insect Ranatra chinensis (Heteroptera: Nepidae).</title>
        <authorList>
            <person name="Liu X."/>
        </authorList>
    </citation>
    <scope>NUCLEOTIDE SEQUENCE [LARGE SCALE GENOMIC DNA]</scope>
    <source>
        <strain evidence="9">Cailab_2021Rc</strain>
        <tissue evidence="9">Muscle</tissue>
    </source>
</reference>
<evidence type="ECO:0000256" key="7">
    <source>
        <dbReference type="SAM" id="MobiDB-lite"/>
    </source>
</evidence>
<dbReference type="PROSITE" id="PS40000">
    <property type="entry name" value="DM_1"/>
    <property type="match status" value="1"/>
</dbReference>
<feature type="compositionally biased region" description="Low complexity" evidence="7">
    <location>
        <begin position="174"/>
        <end position="187"/>
    </location>
</feature>
<feature type="region of interest" description="Disordered" evidence="7">
    <location>
        <begin position="1"/>
        <end position="28"/>
    </location>
</feature>
<comment type="caution">
    <text evidence="9">The sequence shown here is derived from an EMBL/GenBank/DDBJ whole genome shotgun (WGS) entry which is preliminary data.</text>
</comment>
<dbReference type="InterPro" id="IPR026607">
    <property type="entry name" value="DMRT"/>
</dbReference>
<sequence length="193" mass="21950">MQQPGRGRSRKEAEEEYPPRTERGARRPKCARCRNHGVISWLKGHKRHCPYHACPCHKCSLIHQRQRVMAAQVALKRQQAAEDNLALSVTQAVTGKKMTYLPPGPILASLPITYSQPHEPPTQQEPEDHQQLESVEMLARLLPDKKRSVLELVMNRCEMDLISAIQLCLTSLPQQQQQQQTNLTPNTGKQPWG</sequence>
<dbReference type="FunFam" id="4.10.1040.10:FF:000001">
    <property type="entry name" value="doublesex- and mab-3-related transcription factor 1"/>
    <property type="match status" value="1"/>
</dbReference>
<protein>
    <recommendedName>
        <fullName evidence="8">DM domain-containing protein</fullName>
    </recommendedName>
</protein>
<dbReference type="AlphaFoldDB" id="A0ABD0XYW6"/>
<dbReference type="InterPro" id="IPR001275">
    <property type="entry name" value="DM_DNA-bd"/>
</dbReference>
<evidence type="ECO:0000256" key="2">
    <source>
        <dbReference type="ARBA" id="ARBA00022723"/>
    </source>
</evidence>
<evidence type="ECO:0000256" key="5">
    <source>
        <dbReference type="ARBA" id="ARBA00023242"/>
    </source>
</evidence>
<gene>
    <name evidence="9" type="ORF">AAG570_004906</name>
</gene>
<keyword evidence="4 6" id="KW-0238">DNA-binding</keyword>
<feature type="domain" description="DM" evidence="8">
    <location>
        <begin position="30"/>
        <end position="77"/>
    </location>
</feature>
<dbReference type="SMART" id="SM00301">
    <property type="entry name" value="DM"/>
    <property type="match status" value="1"/>
</dbReference>
<keyword evidence="3 6" id="KW-0862">Zinc</keyword>
<dbReference type="EMBL" id="JBFDAA010000017">
    <property type="protein sequence ID" value="KAL1116432.1"/>
    <property type="molecule type" value="Genomic_DNA"/>
</dbReference>
<keyword evidence="10" id="KW-1185">Reference proteome</keyword>
<accession>A0ABD0XYW6</accession>
<feature type="compositionally biased region" description="Basic and acidic residues" evidence="7">
    <location>
        <begin position="10"/>
        <end position="25"/>
    </location>
</feature>
<dbReference type="Pfam" id="PF03474">
    <property type="entry name" value="DMA"/>
    <property type="match status" value="1"/>
</dbReference>
<evidence type="ECO:0000313" key="9">
    <source>
        <dbReference type="EMBL" id="KAL1116432.1"/>
    </source>
</evidence>
<proteinExistence type="inferred from homology"/>
<evidence type="ECO:0000256" key="4">
    <source>
        <dbReference type="ARBA" id="ARBA00023125"/>
    </source>
</evidence>
<keyword evidence="2 6" id="KW-0479">Metal-binding</keyword>
<dbReference type="GO" id="GO:0005634">
    <property type="term" value="C:nucleus"/>
    <property type="evidence" value="ECO:0007669"/>
    <property type="project" value="UniProtKB-SubCell"/>
</dbReference>
<dbReference type="GO" id="GO:0003677">
    <property type="term" value="F:DNA binding"/>
    <property type="evidence" value="ECO:0007669"/>
    <property type="project" value="UniProtKB-UniRule"/>
</dbReference>
<feature type="DNA-binding region" description="DM" evidence="6">
    <location>
        <begin position="30"/>
        <end position="77"/>
    </location>
</feature>
<organism evidence="9 10">
    <name type="scientific">Ranatra chinensis</name>
    <dbReference type="NCBI Taxonomy" id="642074"/>
    <lineage>
        <taxon>Eukaryota</taxon>
        <taxon>Metazoa</taxon>
        <taxon>Ecdysozoa</taxon>
        <taxon>Arthropoda</taxon>
        <taxon>Hexapoda</taxon>
        <taxon>Insecta</taxon>
        <taxon>Pterygota</taxon>
        <taxon>Neoptera</taxon>
        <taxon>Paraneoptera</taxon>
        <taxon>Hemiptera</taxon>
        <taxon>Heteroptera</taxon>
        <taxon>Panheteroptera</taxon>
        <taxon>Nepomorpha</taxon>
        <taxon>Nepidae</taxon>
        <taxon>Ranatrinae</taxon>
        <taxon>Ranatra</taxon>
    </lineage>
</organism>
<dbReference type="InterPro" id="IPR036407">
    <property type="entry name" value="DM_DNA-bd_sf"/>
</dbReference>
<evidence type="ECO:0000256" key="1">
    <source>
        <dbReference type="ARBA" id="ARBA00006834"/>
    </source>
</evidence>
<dbReference type="PANTHER" id="PTHR12322">
    <property type="entry name" value="DOUBLESEX AND MAB-3 RELATED TRANSCRIPTION FACTOR DMRT"/>
    <property type="match status" value="1"/>
</dbReference>
<dbReference type="SUPFAM" id="SSF82927">
    <property type="entry name" value="Cysteine-rich DNA binding domain, (DM domain)"/>
    <property type="match status" value="1"/>
</dbReference>
<evidence type="ECO:0000259" key="8">
    <source>
        <dbReference type="PROSITE" id="PS50809"/>
    </source>
</evidence>
<dbReference type="Gene3D" id="4.10.1040.10">
    <property type="entry name" value="DM DNA-binding domain"/>
    <property type="match status" value="1"/>
</dbReference>
<dbReference type="PANTHER" id="PTHR12322:SF53">
    <property type="entry name" value="DOUBLESEX-MAB RELATED 11E"/>
    <property type="match status" value="1"/>
</dbReference>
<keyword evidence="5 6" id="KW-0539">Nucleus</keyword>